<evidence type="ECO:0000313" key="1">
    <source>
        <dbReference type="EMBL" id="KAF2733830.1"/>
    </source>
</evidence>
<comment type="caution">
    <text evidence="1">The sequence shown here is derived from an EMBL/GenBank/DDBJ whole genome shotgun (WGS) entry which is preliminary data.</text>
</comment>
<reference evidence="1" key="1">
    <citation type="journal article" date="2020" name="Stud. Mycol.">
        <title>101 Dothideomycetes genomes: a test case for predicting lifestyles and emergence of pathogens.</title>
        <authorList>
            <person name="Haridas S."/>
            <person name="Albert R."/>
            <person name="Binder M."/>
            <person name="Bloem J."/>
            <person name="Labutti K."/>
            <person name="Salamov A."/>
            <person name="Andreopoulos B."/>
            <person name="Baker S."/>
            <person name="Barry K."/>
            <person name="Bills G."/>
            <person name="Bluhm B."/>
            <person name="Cannon C."/>
            <person name="Castanera R."/>
            <person name="Culley D."/>
            <person name="Daum C."/>
            <person name="Ezra D."/>
            <person name="Gonzalez J."/>
            <person name="Henrissat B."/>
            <person name="Kuo A."/>
            <person name="Liang C."/>
            <person name="Lipzen A."/>
            <person name="Lutzoni F."/>
            <person name="Magnuson J."/>
            <person name="Mondo S."/>
            <person name="Nolan M."/>
            <person name="Ohm R."/>
            <person name="Pangilinan J."/>
            <person name="Park H.-J."/>
            <person name="Ramirez L."/>
            <person name="Alfaro M."/>
            <person name="Sun H."/>
            <person name="Tritt A."/>
            <person name="Yoshinaga Y."/>
            <person name="Zwiers L.-H."/>
            <person name="Turgeon B."/>
            <person name="Goodwin S."/>
            <person name="Spatafora J."/>
            <person name="Crous P."/>
            <person name="Grigoriev I."/>
        </authorList>
    </citation>
    <scope>NUCLEOTIDE SEQUENCE</scope>
    <source>
        <strain evidence="1">CBS 125425</strain>
    </source>
</reference>
<dbReference type="Proteomes" id="UP000799444">
    <property type="component" value="Unassembled WGS sequence"/>
</dbReference>
<keyword evidence="2" id="KW-1185">Reference proteome</keyword>
<protein>
    <submittedName>
        <fullName evidence="1">Uncharacterized protein</fullName>
    </submittedName>
</protein>
<sequence length="612" mass="67769">MTATAAITATATMTKAHAPCEEIDNRLAYRIGYPMLPVLPVETLRPYGTPAIQDNTAFNMRINDILSNLIEFKIHGFVHRFPRGASPTGTLTFLVTSRHVLGSQAEWRMCVLELRRFIIEETKTQVAVEIVDRTVAFSSPIPKVIDFRQEDVITAASKLLPKVTDLIGQHQWISIDVLRWYFPYSYPAYQPAIVICARDASETLWWSDTLPKIRKVLEQAGGHLKVALLYLDSLTLMMDKLPDANMSSDAEPNTWPEPDPNITEGMYKSTGVTIGTSCGLKGSENSGTLGGAVQLNKDGKTYDCGLTNCHVLLADTNVDLKQPLTPNPRFGGMKAMSPSDQDHKFVSAKRKKGFKEAERLYKGYYREWCNVTEKEEDVGSKKDEKEVAWKRLKEAEDFGNRREMGTIFAASGYTTCSLGETTNDYGLDWGLIWLNPHCKINNVIPDLPKDASIPANTRIDTWMPIGIRDTYRVAKRGRTSQWTLGSIGPLLSKLKPFYLGLEDPSNMVQDTIRIGDVTHNNGPIVAHCIVAERKGKKDFMQRGDSGSLVLLAPKEGENDLGPAGTIVGLCYASNISTGGAYMMTMESVIESINKVTGGTVTMPKKYVPPASK</sequence>
<organism evidence="1 2">
    <name type="scientific">Polyplosphaeria fusca</name>
    <dbReference type="NCBI Taxonomy" id="682080"/>
    <lineage>
        <taxon>Eukaryota</taxon>
        <taxon>Fungi</taxon>
        <taxon>Dikarya</taxon>
        <taxon>Ascomycota</taxon>
        <taxon>Pezizomycotina</taxon>
        <taxon>Dothideomycetes</taxon>
        <taxon>Pleosporomycetidae</taxon>
        <taxon>Pleosporales</taxon>
        <taxon>Tetraplosphaeriaceae</taxon>
        <taxon>Polyplosphaeria</taxon>
    </lineage>
</organism>
<dbReference type="EMBL" id="ML996156">
    <property type="protein sequence ID" value="KAF2733830.1"/>
    <property type="molecule type" value="Genomic_DNA"/>
</dbReference>
<name>A0A9P4V2Z7_9PLEO</name>
<accession>A0A9P4V2Z7</accession>
<gene>
    <name evidence="1" type="ORF">EJ04DRAFT_564829</name>
</gene>
<dbReference type="AlphaFoldDB" id="A0A9P4V2Z7"/>
<dbReference type="OrthoDB" id="5351220at2759"/>
<proteinExistence type="predicted"/>
<evidence type="ECO:0000313" key="2">
    <source>
        <dbReference type="Proteomes" id="UP000799444"/>
    </source>
</evidence>